<dbReference type="RefSeq" id="WP_013411801.1">
    <property type="nucleotide sequence ID" value="NC_014657.1"/>
</dbReference>
<dbReference type="AlphaFoldDB" id="E4Q634"/>
<keyword evidence="2" id="KW-0812">Transmembrane</keyword>
<gene>
    <name evidence="4" type="ordered locus">Calow_0840</name>
</gene>
<sequence length="725" mass="80663">MALNVGELFVKIGADYSYMQRGLNHVKSMVQQARSFISNALQFTVGMAGYDMAKRALDSLKQTAIDYNAQMEQLQIGFSTLLGSVQKGTQFMRELQQIAVYTPFESEELIKYSQMLLAMGFSADEAKRYLLAAGDAAAAMGKGSEGVFNIIYALGQMRTAGRVNAQDMLQLTTAGVKAWDYLAKAMGKSVAEVRQIAERGDLSGVAAAEIILAGMQRDFGGMMQKMQNTWTGQLSALRDNLKIVIGESTQNLFKSLESQLIKINAFLGAFANAVRTVGIKEAIKQAFGDDVINTIQSFINVSKQILSVVIPILAFLITHLKQVIIAWVSFKAVMVAKDLVTNIKAITTALGGMATALNLTKVSALGVVGAIAAIVAVASAGAYALSQLYPGNWDTQTIESMKKRKAELERELNKTIDYNGKKIKVKDTIYMSPPKLVLTTPDKLGNITKEMEAENERFRQIQKNAKAWVQELADINSKLDMYNEATKNADKNTNDWLKSFNLEAFSKQLDNFIKKFSGSTKITTSMDTKTLTNAMQELLKSAEDSSKTAKKIQEFKEGALQQIKDYIERVKQYAEQYRNAWGLFDKPETVNISYARLKNRLQKQLQLYQQFRNELNRLQKQGASAELIAELYRLGPAYAPTLAKISNVAELNRLVGQRFLVTQELGRQYEQIIRRQETKINNLINQLIIQSKIDVRDEATAKKLANIVIAEIAKQIRSGKLQLTP</sequence>
<feature type="transmembrane region" description="Helical" evidence="2">
    <location>
        <begin position="305"/>
        <end position="327"/>
    </location>
</feature>
<reference evidence="4 5" key="2">
    <citation type="journal article" date="2011" name="J. Bacteriol.">
        <title>Complete genome sequences for the anaerobic, extremely thermophilic plant biomass-degrading bacteria Caldicellulosiruptor hydrothermalis, Caldicellulosiruptor kristjanssonii, Caldicellulosiruptor kronotskyensis, Caldicellulosiruptor owensenis, and Caldicellulosiruptor lactoaceticus.</title>
        <authorList>
            <person name="Blumer-Schuette S.E."/>
            <person name="Ozdemir I."/>
            <person name="Mistry D."/>
            <person name="Lucas S."/>
            <person name="Lapidus A."/>
            <person name="Cheng J.F."/>
            <person name="Goodwin L.A."/>
            <person name="Pitluck S."/>
            <person name="Land M.L."/>
            <person name="Hauser L.J."/>
            <person name="Woyke T."/>
            <person name="Mikhailova N."/>
            <person name="Pati A."/>
            <person name="Kyrpides N.C."/>
            <person name="Ivanova N."/>
            <person name="Detter J.C."/>
            <person name="Walston-Davenport K."/>
            <person name="Han S."/>
            <person name="Adams M.W."/>
            <person name="Kelly R.M."/>
        </authorList>
    </citation>
    <scope>NUCLEOTIDE SEQUENCE [LARGE SCALE GENOMIC DNA]</scope>
    <source>
        <strain evidence="5">ATCC 700167 / DSM 13100 / OL</strain>
    </source>
</reference>
<dbReference type="eggNOG" id="COG3941">
    <property type="taxonomic scope" value="Bacteria"/>
</dbReference>
<accession>E4Q634</accession>
<evidence type="ECO:0000259" key="3">
    <source>
        <dbReference type="Pfam" id="PF20155"/>
    </source>
</evidence>
<evidence type="ECO:0000256" key="2">
    <source>
        <dbReference type="SAM" id="Phobius"/>
    </source>
</evidence>
<dbReference type="NCBIfam" id="TIGR02675">
    <property type="entry name" value="tape_meas_nterm"/>
    <property type="match status" value="1"/>
</dbReference>
<evidence type="ECO:0000313" key="4">
    <source>
        <dbReference type="EMBL" id="ADQ04408.1"/>
    </source>
</evidence>
<organism evidence="4 5">
    <name type="scientific">Caldicellulosiruptor owensensis (strain ATCC 700167 / DSM 13100 / OL)</name>
    <dbReference type="NCBI Taxonomy" id="632518"/>
    <lineage>
        <taxon>Bacteria</taxon>
        <taxon>Bacillati</taxon>
        <taxon>Bacillota</taxon>
        <taxon>Bacillota incertae sedis</taxon>
        <taxon>Caldicellulosiruptorales</taxon>
        <taxon>Caldicellulosiruptoraceae</taxon>
        <taxon>Caldicellulosiruptor</taxon>
    </lineage>
</organism>
<dbReference type="KEGG" id="cow:Calow_0840"/>
<keyword evidence="5" id="KW-1185">Reference proteome</keyword>
<dbReference type="EMBL" id="CP002216">
    <property type="protein sequence ID" value="ADQ04408.1"/>
    <property type="molecule type" value="Genomic_DNA"/>
</dbReference>
<dbReference type="Proteomes" id="UP000006889">
    <property type="component" value="Chromosome"/>
</dbReference>
<evidence type="ECO:0000313" key="5">
    <source>
        <dbReference type="Proteomes" id="UP000006889"/>
    </source>
</evidence>
<name>E4Q634_CALOW</name>
<dbReference type="HOGENOM" id="CLU_381606_0_0_9"/>
<protein>
    <submittedName>
        <fullName evidence="4">Phage tape measure protein</fullName>
    </submittedName>
</protein>
<dbReference type="STRING" id="632518.Calow_0840"/>
<feature type="coiled-coil region" evidence="1">
    <location>
        <begin position="444"/>
        <end position="471"/>
    </location>
</feature>
<feature type="coiled-coil region" evidence="1">
    <location>
        <begin position="50"/>
        <end position="77"/>
    </location>
</feature>
<dbReference type="Pfam" id="PF20155">
    <property type="entry name" value="TMP_3"/>
    <property type="match status" value="1"/>
</dbReference>
<proteinExistence type="predicted"/>
<feature type="coiled-coil region" evidence="1">
    <location>
        <begin position="556"/>
        <end position="628"/>
    </location>
</feature>
<dbReference type="InterPro" id="IPR053058">
    <property type="entry name" value="Mulikevirus_tape_measure"/>
</dbReference>
<keyword evidence="2" id="KW-0472">Membrane</keyword>
<feature type="domain" description="Tape measure protein N-terminal" evidence="3">
    <location>
        <begin position="63"/>
        <end position="247"/>
    </location>
</feature>
<keyword evidence="2" id="KW-1133">Transmembrane helix</keyword>
<dbReference type="OrthoDB" id="1677957at2"/>
<dbReference type="InterPro" id="IPR013491">
    <property type="entry name" value="Tape_meas_N"/>
</dbReference>
<keyword evidence="1" id="KW-0175">Coiled coil</keyword>
<reference key="1">
    <citation type="submission" date="2010-09" db="EMBL/GenBank/DDBJ databases">
        <title>Complete sequence of Caldicellulosiruptor owensensis OL.</title>
        <authorList>
            <consortium name="US DOE Joint Genome Institute"/>
            <person name="Lucas S."/>
            <person name="Copeland A."/>
            <person name="Lapidus A."/>
            <person name="Cheng J.-F."/>
            <person name="Bruce D."/>
            <person name="Goodwin L."/>
            <person name="Pitluck S."/>
            <person name="Davenport K."/>
            <person name="Detter J.C."/>
            <person name="Han C."/>
            <person name="Tapia R."/>
            <person name="Land M."/>
            <person name="Hauser L."/>
            <person name="Chang Y.-J."/>
            <person name="Jeffries C."/>
            <person name="Kyrpides N."/>
            <person name="Ivanova N."/>
            <person name="Mikhailova N."/>
            <person name="Blumer-Schuette S.E."/>
            <person name="Kelly R.M."/>
            <person name="Woyke T."/>
        </authorList>
    </citation>
    <scope>NUCLEOTIDE SEQUENCE</scope>
    <source>
        <strain>OL</strain>
    </source>
</reference>
<feature type="transmembrane region" description="Helical" evidence="2">
    <location>
        <begin position="363"/>
        <end position="385"/>
    </location>
</feature>
<evidence type="ECO:0000256" key="1">
    <source>
        <dbReference type="SAM" id="Coils"/>
    </source>
</evidence>
<dbReference type="PANTHER" id="PTHR38812:SF2">
    <property type="entry name" value="MU-LIKE PROPHAGE FLUMU PROTEIN GP42"/>
    <property type="match status" value="1"/>
</dbReference>
<dbReference type="PANTHER" id="PTHR38812">
    <property type="entry name" value="MU-LIKE PROPHAGE FLUMU PROTEIN GP42"/>
    <property type="match status" value="1"/>
</dbReference>